<organism evidence="2 3">
    <name type="scientific">Acacia crassicarpa</name>
    <name type="common">northern wattle</name>
    <dbReference type="NCBI Taxonomy" id="499986"/>
    <lineage>
        <taxon>Eukaryota</taxon>
        <taxon>Viridiplantae</taxon>
        <taxon>Streptophyta</taxon>
        <taxon>Embryophyta</taxon>
        <taxon>Tracheophyta</taxon>
        <taxon>Spermatophyta</taxon>
        <taxon>Magnoliopsida</taxon>
        <taxon>eudicotyledons</taxon>
        <taxon>Gunneridae</taxon>
        <taxon>Pentapetalae</taxon>
        <taxon>rosids</taxon>
        <taxon>fabids</taxon>
        <taxon>Fabales</taxon>
        <taxon>Fabaceae</taxon>
        <taxon>Caesalpinioideae</taxon>
        <taxon>mimosoid clade</taxon>
        <taxon>Acacieae</taxon>
        <taxon>Acacia</taxon>
    </lineage>
</organism>
<sequence>MCNQPYRKSDIEAGPCPLYPTMLESPELRWSFIRKVYSIIILQLLATIVVAFVFVFVFGHPFYHVIPAVLYTTRSTR</sequence>
<feature type="transmembrane region" description="Helical" evidence="1">
    <location>
        <begin position="36"/>
        <end position="58"/>
    </location>
</feature>
<name>A0AAE1JR45_9FABA</name>
<proteinExistence type="predicted"/>
<evidence type="ECO:0000313" key="3">
    <source>
        <dbReference type="Proteomes" id="UP001293593"/>
    </source>
</evidence>
<protein>
    <submittedName>
        <fullName evidence="2">Uncharacterized protein</fullName>
    </submittedName>
</protein>
<evidence type="ECO:0000313" key="2">
    <source>
        <dbReference type="EMBL" id="KAK4256130.1"/>
    </source>
</evidence>
<dbReference type="Proteomes" id="UP001293593">
    <property type="component" value="Unassembled WGS sequence"/>
</dbReference>
<keyword evidence="3" id="KW-1185">Reference proteome</keyword>
<keyword evidence="1" id="KW-0472">Membrane</keyword>
<reference evidence="2" key="1">
    <citation type="submission" date="2023-10" db="EMBL/GenBank/DDBJ databases">
        <title>Chromosome-level genome of the transformable northern wattle, Acacia crassicarpa.</title>
        <authorList>
            <person name="Massaro I."/>
            <person name="Sinha N.R."/>
            <person name="Poethig S."/>
            <person name="Leichty A.R."/>
        </authorList>
    </citation>
    <scope>NUCLEOTIDE SEQUENCE</scope>
    <source>
        <strain evidence="2">Acra3RX</strain>
        <tissue evidence="2">Leaf</tissue>
    </source>
</reference>
<dbReference type="AlphaFoldDB" id="A0AAE1JR45"/>
<evidence type="ECO:0000256" key="1">
    <source>
        <dbReference type="SAM" id="Phobius"/>
    </source>
</evidence>
<dbReference type="EMBL" id="JAWXYG010000013">
    <property type="protein sequence ID" value="KAK4256130.1"/>
    <property type="molecule type" value="Genomic_DNA"/>
</dbReference>
<gene>
    <name evidence="2" type="ORF">QN277_009038</name>
</gene>
<keyword evidence="1" id="KW-0812">Transmembrane</keyword>
<accession>A0AAE1JR45</accession>
<comment type="caution">
    <text evidence="2">The sequence shown here is derived from an EMBL/GenBank/DDBJ whole genome shotgun (WGS) entry which is preliminary data.</text>
</comment>
<keyword evidence="1" id="KW-1133">Transmembrane helix</keyword>